<evidence type="ECO:0000259" key="3">
    <source>
        <dbReference type="Pfam" id="PF22936"/>
    </source>
</evidence>
<feature type="coiled-coil region" evidence="1">
    <location>
        <begin position="89"/>
        <end position="123"/>
    </location>
</feature>
<keyword evidence="1" id="KW-0175">Coiled coil</keyword>
<protein>
    <submittedName>
        <fullName evidence="4">Gag-Pol polyprotein</fullName>
    </submittedName>
</protein>
<feature type="compositionally biased region" description="Polar residues" evidence="2">
    <location>
        <begin position="247"/>
        <end position="269"/>
    </location>
</feature>
<dbReference type="EMBL" id="BKCJ010001210">
    <property type="protein sequence ID" value="GEU39720.1"/>
    <property type="molecule type" value="Genomic_DNA"/>
</dbReference>
<dbReference type="AlphaFoldDB" id="A0A6L2JSG9"/>
<evidence type="ECO:0000256" key="1">
    <source>
        <dbReference type="SAM" id="Coils"/>
    </source>
</evidence>
<accession>A0A6L2JSG9</accession>
<feature type="domain" description="Retrovirus-related Pol polyprotein from transposon TNT 1-94-like beta-barrel" evidence="3">
    <location>
        <begin position="360"/>
        <end position="422"/>
    </location>
</feature>
<organism evidence="4">
    <name type="scientific">Tanacetum cinerariifolium</name>
    <name type="common">Dalmatian daisy</name>
    <name type="synonym">Chrysanthemum cinerariifolium</name>
    <dbReference type="NCBI Taxonomy" id="118510"/>
    <lineage>
        <taxon>Eukaryota</taxon>
        <taxon>Viridiplantae</taxon>
        <taxon>Streptophyta</taxon>
        <taxon>Embryophyta</taxon>
        <taxon>Tracheophyta</taxon>
        <taxon>Spermatophyta</taxon>
        <taxon>Magnoliopsida</taxon>
        <taxon>eudicotyledons</taxon>
        <taxon>Gunneridae</taxon>
        <taxon>Pentapetalae</taxon>
        <taxon>asterids</taxon>
        <taxon>campanulids</taxon>
        <taxon>Asterales</taxon>
        <taxon>Asteraceae</taxon>
        <taxon>Asteroideae</taxon>
        <taxon>Anthemideae</taxon>
        <taxon>Anthemidinae</taxon>
        <taxon>Tanacetum</taxon>
    </lineage>
</organism>
<feature type="region of interest" description="Disordered" evidence="2">
    <location>
        <begin position="237"/>
        <end position="269"/>
    </location>
</feature>
<reference evidence="4" key="1">
    <citation type="journal article" date="2019" name="Sci. Rep.">
        <title>Draft genome of Tanacetum cinerariifolium, the natural source of mosquito coil.</title>
        <authorList>
            <person name="Yamashiro T."/>
            <person name="Shiraishi A."/>
            <person name="Satake H."/>
            <person name="Nakayama K."/>
        </authorList>
    </citation>
    <scope>NUCLEOTIDE SEQUENCE</scope>
</reference>
<comment type="caution">
    <text evidence="4">The sequence shown here is derived from an EMBL/GenBank/DDBJ whole genome shotgun (WGS) entry which is preliminary data.</text>
</comment>
<dbReference type="Pfam" id="PF22936">
    <property type="entry name" value="Pol_BBD"/>
    <property type="match status" value="1"/>
</dbReference>
<evidence type="ECO:0000313" key="4">
    <source>
        <dbReference type="EMBL" id="GEU39720.1"/>
    </source>
</evidence>
<feature type="region of interest" description="Disordered" evidence="2">
    <location>
        <begin position="299"/>
        <end position="320"/>
    </location>
</feature>
<evidence type="ECO:0000256" key="2">
    <source>
        <dbReference type="SAM" id="MobiDB-lite"/>
    </source>
</evidence>
<proteinExistence type="predicted"/>
<dbReference type="InterPro" id="IPR054722">
    <property type="entry name" value="PolX-like_BBD"/>
</dbReference>
<name>A0A6L2JSG9_TANCI</name>
<gene>
    <name evidence="4" type="ORF">Tci_011698</name>
</gene>
<sequence length="539" mass="60418">MLMAQIQLADGNAETMPSYDAKTASKVNASSKVHEQVSHVKCKTIIKTFDDDQIDSNIIFDDPYVENNGSTSEHNSNAHNEYREIQVLAYNVKKEAKNKKRLNNELKKQKMLLQKELETCKDRDPFPKDGLGYKNLEHLKKAIAAQPKMYDGENLHSTKLIIDLPDSKETLEDAEESRLKMRNKMNQDPLIAISKLKNKLQTVDKGKNVNTKFDKSETSGTLLFVTPLPKNIAVKAKKVSNSKVNADRSTLVTSHPTPKNEQGQKQNENVLARGMSTITKTETHTPDSKTNINVSNFTSVESSNSVRRPKSKDTKSKNRVLKNTNAHSLTAHVRKMSHSASIDSNKRETKNSNVIQLILWIVDGGCSKHMTGNLQLLRNFVEKFMITVCFWNDHFIAITGYGDYIQVNLTICHVYYVEGLDSSEDSQSVPSKTDLDNLFGPLYEEYYETSSPEVLDNSAANTLDNDNTSLSSSIVVEEDEAPQIVSSSAEQVATKPNSSVLNENAVSTIEPKNIKEALLDVGWIESMQDELNQFKRLDV</sequence>